<dbReference type="GO" id="GO:0003677">
    <property type="term" value="F:DNA binding"/>
    <property type="evidence" value="ECO:0007669"/>
    <property type="project" value="UniProtKB-KW"/>
</dbReference>
<comment type="caution">
    <text evidence="14">The sequence shown here is derived from an EMBL/GenBank/DDBJ whole genome shotgun (WGS) entry which is preliminary data.</text>
</comment>
<evidence type="ECO:0000256" key="1">
    <source>
        <dbReference type="ARBA" id="ARBA00004123"/>
    </source>
</evidence>
<sequence>MSTCVTLHLQTQVASIMEVLAKSAVVEIGKAIDEGTALLLLEMSRSKKENETLKWRLLELEKELLEARRGGNRATARDRIRSVKVQVRDEIRGPDNSYDSVFGKEWSIGLWKDGELTAKKEEEAPLQPVINEEATQTVEDRQDLFPIKVELFEENLEDSDPQGGLKITGGLEPERDSTERQHGEESDPQPASAEVTEEPYTRPTAAGGRLEQHTLPVTMEGTAEPHTLPAPPESTAGSEDAHRNLLCDNETNVAKRGGRNRLACKHCGRNFSYFSIVQKHQQTCSSRSGKHFCEKAEKPFSCNGCGKYYLEKWRLNSHLCSRHTNEPYKCIDCGNGFSQEVHLSLHQCSHRREKPYSCVKSGENSSQKSKFESQQHNCRVGNFYRCLVCGKYFSRRDSLHVHQRTVHTGEKPYSCAECGKNFSQKGNLQKHKVIHTGEKPYQCLECGKSFTEKGNLQKHHLIHRGVKPHRCRECGKCFSRKGHLNSHEQQHRRETT</sequence>
<evidence type="ECO:0000256" key="10">
    <source>
        <dbReference type="PROSITE-ProRule" id="PRU00042"/>
    </source>
</evidence>
<gene>
    <name evidence="14" type="ORF">SKAU_G00295120</name>
</gene>
<keyword evidence="8" id="KW-0804">Transcription</keyword>
<evidence type="ECO:0000256" key="11">
    <source>
        <dbReference type="SAM" id="Coils"/>
    </source>
</evidence>
<evidence type="ECO:0000259" key="13">
    <source>
        <dbReference type="PROSITE" id="PS50157"/>
    </source>
</evidence>
<evidence type="ECO:0000256" key="3">
    <source>
        <dbReference type="ARBA" id="ARBA00022737"/>
    </source>
</evidence>
<organism evidence="14 15">
    <name type="scientific">Synaphobranchus kaupii</name>
    <name type="common">Kaup's arrowtooth eel</name>
    <dbReference type="NCBI Taxonomy" id="118154"/>
    <lineage>
        <taxon>Eukaryota</taxon>
        <taxon>Metazoa</taxon>
        <taxon>Chordata</taxon>
        <taxon>Craniata</taxon>
        <taxon>Vertebrata</taxon>
        <taxon>Euteleostomi</taxon>
        <taxon>Actinopterygii</taxon>
        <taxon>Neopterygii</taxon>
        <taxon>Teleostei</taxon>
        <taxon>Anguilliformes</taxon>
        <taxon>Synaphobranchidae</taxon>
        <taxon>Synaphobranchus</taxon>
    </lineage>
</organism>
<comment type="subcellular location">
    <subcellularLocation>
        <location evidence="1">Nucleus</location>
    </subcellularLocation>
</comment>
<keyword evidence="5" id="KW-0862">Zinc</keyword>
<keyword evidence="15" id="KW-1185">Reference proteome</keyword>
<dbReference type="SMART" id="SM00355">
    <property type="entry name" value="ZnF_C2H2"/>
    <property type="match status" value="7"/>
</dbReference>
<feature type="domain" description="C2H2-type" evidence="13">
    <location>
        <begin position="441"/>
        <end position="468"/>
    </location>
</feature>
<feature type="domain" description="C2H2-type" evidence="13">
    <location>
        <begin position="413"/>
        <end position="440"/>
    </location>
</feature>
<dbReference type="Proteomes" id="UP001152622">
    <property type="component" value="Chromosome 12"/>
</dbReference>
<dbReference type="AlphaFoldDB" id="A0A9Q1EUM0"/>
<dbReference type="InterPro" id="IPR013087">
    <property type="entry name" value="Znf_C2H2_type"/>
</dbReference>
<evidence type="ECO:0000313" key="15">
    <source>
        <dbReference type="Proteomes" id="UP001152622"/>
    </source>
</evidence>
<feature type="domain" description="C2H2-type" evidence="13">
    <location>
        <begin position="384"/>
        <end position="412"/>
    </location>
</feature>
<keyword evidence="4 10" id="KW-0863">Zinc-finger</keyword>
<evidence type="ECO:0000256" key="5">
    <source>
        <dbReference type="ARBA" id="ARBA00022833"/>
    </source>
</evidence>
<evidence type="ECO:0000256" key="7">
    <source>
        <dbReference type="ARBA" id="ARBA00023125"/>
    </source>
</evidence>
<feature type="compositionally biased region" description="Basic and acidic residues" evidence="12">
    <location>
        <begin position="172"/>
        <end position="185"/>
    </location>
</feature>
<dbReference type="FunFam" id="3.30.160.60:FF:001498">
    <property type="entry name" value="Zinc finger protein 404"/>
    <property type="match status" value="1"/>
</dbReference>
<dbReference type="InterPro" id="IPR050758">
    <property type="entry name" value="Znf_C2H2-type"/>
</dbReference>
<dbReference type="EMBL" id="JAINUF010000012">
    <property type="protein sequence ID" value="KAJ8345319.1"/>
    <property type="molecule type" value="Genomic_DNA"/>
</dbReference>
<evidence type="ECO:0000256" key="6">
    <source>
        <dbReference type="ARBA" id="ARBA00023015"/>
    </source>
</evidence>
<name>A0A9Q1EUM0_SYNKA</name>
<feature type="region of interest" description="Disordered" evidence="12">
    <location>
        <begin position="221"/>
        <end position="240"/>
    </location>
</feature>
<feature type="domain" description="C2H2-type" evidence="13">
    <location>
        <begin position="262"/>
        <end position="296"/>
    </location>
</feature>
<evidence type="ECO:0000256" key="8">
    <source>
        <dbReference type="ARBA" id="ARBA00023163"/>
    </source>
</evidence>
<dbReference type="FunFam" id="3.30.160.60:FF:001997">
    <property type="entry name" value="Uncharacterized protein"/>
    <property type="match status" value="1"/>
</dbReference>
<dbReference type="PANTHER" id="PTHR23234:SF10">
    <property type="entry name" value="RIKEN CDNA 6720489N17 GENE-RELATED"/>
    <property type="match status" value="1"/>
</dbReference>
<evidence type="ECO:0000256" key="12">
    <source>
        <dbReference type="SAM" id="MobiDB-lite"/>
    </source>
</evidence>
<keyword evidence="2" id="KW-0479">Metal-binding</keyword>
<dbReference type="GO" id="GO:0008270">
    <property type="term" value="F:zinc ion binding"/>
    <property type="evidence" value="ECO:0007669"/>
    <property type="project" value="UniProtKB-KW"/>
</dbReference>
<evidence type="ECO:0000256" key="9">
    <source>
        <dbReference type="ARBA" id="ARBA00023242"/>
    </source>
</evidence>
<dbReference type="OrthoDB" id="8113227at2759"/>
<dbReference type="FunFam" id="3.30.160.60:FF:002716">
    <property type="entry name" value="Zinc finger protein 212"/>
    <property type="match status" value="1"/>
</dbReference>
<dbReference type="PANTHER" id="PTHR23234">
    <property type="entry name" value="ZNF44 PROTEIN"/>
    <property type="match status" value="1"/>
</dbReference>
<evidence type="ECO:0000256" key="2">
    <source>
        <dbReference type="ARBA" id="ARBA00022723"/>
    </source>
</evidence>
<keyword evidence="6" id="KW-0805">Transcription regulation</keyword>
<dbReference type="Gene3D" id="3.30.160.60">
    <property type="entry name" value="Classic Zinc Finger"/>
    <property type="match status" value="6"/>
</dbReference>
<evidence type="ECO:0000256" key="4">
    <source>
        <dbReference type="ARBA" id="ARBA00022771"/>
    </source>
</evidence>
<dbReference type="FunFam" id="3.30.160.60:FF:000624">
    <property type="entry name" value="zinc finger protein 697"/>
    <property type="match status" value="1"/>
</dbReference>
<feature type="domain" description="C2H2-type" evidence="13">
    <location>
        <begin position="328"/>
        <end position="355"/>
    </location>
</feature>
<keyword evidence="7" id="KW-0238">DNA-binding</keyword>
<dbReference type="GO" id="GO:0005634">
    <property type="term" value="C:nucleus"/>
    <property type="evidence" value="ECO:0007669"/>
    <property type="project" value="UniProtKB-SubCell"/>
</dbReference>
<dbReference type="PROSITE" id="PS50157">
    <property type="entry name" value="ZINC_FINGER_C2H2_2"/>
    <property type="match status" value="7"/>
</dbReference>
<reference evidence="14" key="1">
    <citation type="journal article" date="2023" name="Science">
        <title>Genome structures resolve the early diversification of teleost fishes.</title>
        <authorList>
            <person name="Parey E."/>
            <person name="Louis A."/>
            <person name="Montfort J."/>
            <person name="Bouchez O."/>
            <person name="Roques C."/>
            <person name="Iampietro C."/>
            <person name="Lluch J."/>
            <person name="Castinel A."/>
            <person name="Donnadieu C."/>
            <person name="Desvignes T."/>
            <person name="Floi Bucao C."/>
            <person name="Jouanno E."/>
            <person name="Wen M."/>
            <person name="Mejri S."/>
            <person name="Dirks R."/>
            <person name="Jansen H."/>
            <person name="Henkel C."/>
            <person name="Chen W.J."/>
            <person name="Zahm M."/>
            <person name="Cabau C."/>
            <person name="Klopp C."/>
            <person name="Thompson A.W."/>
            <person name="Robinson-Rechavi M."/>
            <person name="Braasch I."/>
            <person name="Lecointre G."/>
            <person name="Bobe J."/>
            <person name="Postlethwait J.H."/>
            <person name="Berthelot C."/>
            <person name="Roest Crollius H."/>
            <person name="Guiguen Y."/>
        </authorList>
    </citation>
    <scope>NUCLEOTIDE SEQUENCE</scope>
    <source>
        <strain evidence="14">WJC10195</strain>
    </source>
</reference>
<feature type="domain" description="C2H2-type" evidence="13">
    <location>
        <begin position="300"/>
        <end position="328"/>
    </location>
</feature>
<protein>
    <recommendedName>
        <fullName evidence="13">C2H2-type domain-containing protein</fullName>
    </recommendedName>
</protein>
<proteinExistence type="predicted"/>
<accession>A0A9Q1EUM0</accession>
<dbReference type="InterPro" id="IPR036236">
    <property type="entry name" value="Znf_C2H2_sf"/>
</dbReference>
<dbReference type="Pfam" id="PF00096">
    <property type="entry name" value="zf-C2H2"/>
    <property type="match status" value="4"/>
</dbReference>
<feature type="region of interest" description="Disordered" evidence="12">
    <location>
        <begin position="153"/>
        <end position="211"/>
    </location>
</feature>
<keyword evidence="9" id="KW-0539">Nucleus</keyword>
<feature type="coiled-coil region" evidence="11">
    <location>
        <begin position="43"/>
        <end position="70"/>
    </location>
</feature>
<dbReference type="SUPFAM" id="SSF57667">
    <property type="entry name" value="beta-beta-alpha zinc fingers"/>
    <property type="match status" value="4"/>
</dbReference>
<keyword evidence="3" id="KW-0677">Repeat</keyword>
<evidence type="ECO:0000313" key="14">
    <source>
        <dbReference type="EMBL" id="KAJ8345319.1"/>
    </source>
</evidence>
<dbReference type="PROSITE" id="PS00028">
    <property type="entry name" value="ZINC_FINGER_C2H2_1"/>
    <property type="match status" value="6"/>
</dbReference>
<keyword evidence="11" id="KW-0175">Coiled coil</keyword>
<feature type="domain" description="C2H2-type" evidence="13">
    <location>
        <begin position="469"/>
        <end position="496"/>
    </location>
</feature>